<evidence type="ECO:0000256" key="4">
    <source>
        <dbReference type="ARBA" id="ARBA00022448"/>
    </source>
</evidence>
<dbReference type="PANTHER" id="PTHR19876">
    <property type="entry name" value="COATOMER"/>
    <property type="match status" value="1"/>
</dbReference>
<dbReference type="PROSITE" id="PS50082">
    <property type="entry name" value="WD_REPEATS_2"/>
    <property type="match status" value="4"/>
</dbReference>
<dbReference type="Pfam" id="PF04053">
    <property type="entry name" value="B-prop_COPA_B_2nd"/>
    <property type="match status" value="1"/>
</dbReference>
<evidence type="ECO:0000256" key="3">
    <source>
        <dbReference type="ARBA" id="ARBA00011775"/>
    </source>
</evidence>
<dbReference type="InterPro" id="IPR006692">
    <property type="entry name" value="Beta-prop_COPA/B_2nd"/>
</dbReference>
<reference evidence="19 20" key="1">
    <citation type="journal article" date="2024" name="Nat. Commun.">
        <title>Phylogenomics reveals the evolutionary origins of lichenization in chlorophyte algae.</title>
        <authorList>
            <person name="Puginier C."/>
            <person name="Libourel C."/>
            <person name="Otte J."/>
            <person name="Skaloud P."/>
            <person name="Haon M."/>
            <person name="Grisel S."/>
            <person name="Petersen M."/>
            <person name="Berrin J.G."/>
            <person name="Delaux P.M."/>
            <person name="Dal Grande F."/>
            <person name="Keller J."/>
        </authorList>
    </citation>
    <scope>NUCLEOTIDE SEQUENCE [LARGE SCALE GENOMIC DNA]</scope>
    <source>
        <strain evidence="19 20">SAG 2145</strain>
    </source>
</reference>
<evidence type="ECO:0000256" key="6">
    <source>
        <dbReference type="ARBA" id="ARBA00022574"/>
    </source>
</evidence>
<keyword evidence="11 14" id="KW-0472">Membrane</keyword>
<dbReference type="SUPFAM" id="SSF50978">
    <property type="entry name" value="WD40 repeat-like"/>
    <property type="match status" value="2"/>
</dbReference>
<dbReference type="Pfam" id="PF00400">
    <property type="entry name" value="WD40"/>
    <property type="match status" value="4"/>
</dbReference>
<feature type="domain" description="COPA/B second beta-propeller" evidence="17">
    <location>
        <begin position="319"/>
        <end position="576"/>
    </location>
</feature>
<dbReference type="Pfam" id="PF23953">
    <property type="entry name" value="TPR_COPA_B"/>
    <property type="match status" value="1"/>
</dbReference>
<dbReference type="CDD" id="cd00200">
    <property type="entry name" value="WD40"/>
    <property type="match status" value="1"/>
</dbReference>
<evidence type="ECO:0000313" key="20">
    <source>
        <dbReference type="Proteomes" id="UP001438707"/>
    </source>
</evidence>
<keyword evidence="8 14" id="KW-0931">ER-Golgi transport</keyword>
<dbReference type="InterPro" id="IPR020472">
    <property type="entry name" value="WD40_PAC1"/>
</dbReference>
<evidence type="ECO:0000256" key="13">
    <source>
        <dbReference type="ARBA" id="ARBA00025536"/>
    </source>
</evidence>
<dbReference type="InterPro" id="IPR056176">
    <property type="entry name" value="TPR_COPA_B"/>
</dbReference>
<evidence type="ECO:0000313" key="19">
    <source>
        <dbReference type="EMBL" id="KAK9828203.1"/>
    </source>
</evidence>
<dbReference type="GO" id="GO:0006886">
    <property type="term" value="P:intracellular protein transport"/>
    <property type="evidence" value="ECO:0007669"/>
    <property type="project" value="UniProtKB-UniRule"/>
</dbReference>
<keyword evidence="4 14" id="KW-0813">Transport</keyword>
<dbReference type="InterPro" id="IPR001680">
    <property type="entry name" value="WD40_rpt"/>
</dbReference>
<evidence type="ECO:0000256" key="16">
    <source>
        <dbReference type="SAM" id="MobiDB-lite"/>
    </source>
</evidence>
<gene>
    <name evidence="19" type="ORF">WJX74_003134</name>
</gene>
<sequence>MPLRLDIKRKFSQRSDRVKGVDLHPTEPWLLSNLYSGNLYIWNTLDSSLVKSFEVTDVPVRAAKFIARKQWVVCGADDCFLRVYNYNTMDKVKAFEAHTDYIRSIAVHPSLSLLVSASDDMSCKLWDWDKNWQCTQVFEGHSHYVMQVVFNPKDTNTFASASLDRTIKVWSIGQPTPNFTLEGHEKGVNCIDYYTGGDRPYLISGADDKLIKVWDYQTKACVQTLEGHAHNVSGVCFHPELPIIITGSEDGSVRVWHSTTYRLENTLNYGMERLWAIGYVRGSNSVALGFDEGTVMIKIGREEPVASMDASGKIIWARHNEIQTVNVKSLGTEYEDGERLPLAVKDLGSCDLYPQSLRHNPNGRFVTVCGDGEYIIYTALAWRNKSFGTAAEFVWADESNSFATRESSTSVKVFRNFKDSGSIRPALLAEGIAGGALLAVRSNEAVIFYDWTTNKVVRRIDVPCRDVLWNDSGEMVAILSESSFYVLRFDQEAVDAAFEAGTPIEEDGIEEAFELLNEVSEHVRTGLWVGDCFIYNNSAWRLNYCVGGEVTTMFHLDRPMFLLGYLASQSRVYLIDREFGVVAYTLLLTLIEYKTLIIRGDLETAAKTLPNVPKDQYNNVARFLEGRGLVSEALYIATDPDYRFELAVQLGELDLALSIAGESGTEHKWRQLGELALSAGKLEVAEQCLGKAKDLSGLLLLHTAKGSAQGMEDLVQTCQAQGRSNVAFLGNFLLGHLDACVDLLISAGRTPEAAFFARTYTPHRISEVVQLWRKELCKINPKAAESLADPAQYKNLFPNIDLALQAEQDQAQKRAKPLPADRFTDFEGGSMRDVLADLENLGLQDGESLPQANGDVHHLPEVPDDIKLDDPIEENPSTAEHAAVAEQDVEEAFAAPEEDAADDGSDGLGDVDLDGGDLELAANGAPDDEADLEEDWDLDDDGDDDKAPKAA</sequence>
<feature type="domain" description="COPA/B TPR" evidence="18">
    <location>
        <begin position="593"/>
        <end position="773"/>
    </location>
</feature>
<dbReference type="GO" id="GO:0006888">
    <property type="term" value="P:endoplasmic reticulum to Golgi vesicle-mediated transport"/>
    <property type="evidence" value="ECO:0007669"/>
    <property type="project" value="TreeGrafter"/>
</dbReference>
<evidence type="ECO:0000259" key="17">
    <source>
        <dbReference type="Pfam" id="PF04053"/>
    </source>
</evidence>
<keyword evidence="6 15" id="KW-0853">WD repeat</keyword>
<dbReference type="AlphaFoldDB" id="A0AAW1R3V9"/>
<dbReference type="SMART" id="SM00320">
    <property type="entry name" value="WD40"/>
    <property type="match status" value="6"/>
</dbReference>
<dbReference type="FunFam" id="1.25.40.470:FF:000001">
    <property type="entry name" value="Coatomer subunit beta"/>
    <property type="match status" value="1"/>
</dbReference>
<dbReference type="GO" id="GO:0030126">
    <property type="term" value="C:COPI vesicle coat"/>
    <property type="evidence" value="ECO:0007669"/>
    <property type="project" value="TreeGrafter"/>
</dbReference>
<dbReference type="GO" id="GO:0005198">
    <property type="term" value="F:structural molecule activity"/>
    <property type="evidence" value="ECO:0007669"/>
    <property type="project" value="UniProtKB-UniRule"/>
</dbReference>
<dbReference type="GO" id="GO:0006891">
    <property type="term" value="P:intra-Golgi vesicle-mediated transport"/>
    <property type="evidence" value="ECO:0007669"/>
    <property type="project" value="TreeGrafter"/>
</dbReference>
<comment type="subcellular location">
    <subcellularLocation>
        <location evidence="1 14">Cytoplasmic vesicle</location>
        <location evidence="1 14">COPI-coated vesicle membrane</location>
        <topology evidence="1 14">Peripheral membrane protein</topology>
        <orientation evidence="1 14">Cytoplasmic side</orientation>
    </subcellularLocation>
    <subcellularLocation>
        <location evidence="14">Golgi apparatus membrane</location>
        <topology evidence="14">Peripheral membrane protein</topology>
        <orientation evidence="14">Cytoplasmic side</orientation>
    </subcellularLocation>
    <text evidence="14">The coatomer is cytoplasmic or polymerized on the cytoplasmic side of the Golgi, as well as on the vesicles/buds originating from it.</text>
</comment>
<dbReference type="GO" id="GO:0000139">
    <property type="term" value="C:Golgi membrane"/>
    <property type="evidence" value="ECO:0007669"/>
    <property type="project" value="UniProtKB-SubCell"/>
</dbReference>
<comment type="similarity">
    <text evidence="2 14">Belongs to the WD repeat COPB2 family.</text>
</comment>
<evidence type="ECO:0000256" key="8">
    <source>
        <dbReference type="ARBA" id="ARBA00022892"/>
    </source>
</evidence>
<evidence type="ECO:0000256" key="12">
    <source>
        <dbReference type="ARBA" id="ARBA00023329"/>
    </source>
</evidence>
<dbReference type="EMBL" id="JALJOS010000016">
    <property type="protein sequence ID" value="KAK9828203.1"/>
    <property type="molecule type" value="Genomic_DNA"/>
</dbReference>
<evidence type="ECO:0000256" key="11">
    <source>
        <dbReference type="ARBA" id="ARBA00023136"/>
    </source>
</evidence>
<dbReference type="Gene3D" id="2.130.10.10">
    <property type="entry name" value="YVTN repeat-like/Quinoprotein amine dehydrogenase"/>
    <property type="match status" value="1"/>
</dbReference>
<dbReference type="InterPro" id="IPR036322">
    <property type="entry name" value="WD40_repeat_dom_sf"/>
</dbReference>
<evidence type="ECO:0000256" key="1">
    <source>
        <dbReference type="ARBA" id="ARBA00004347"/>
    </source>
</evidence>
<dbReference type="FunFam" id="2.130.10.10:FF:000008">
    <property type="entry name" value="Coatomer subunit beta"/>
    <property type="match status" value="1"/>
</dbReference>
<evidence type="ECO:0000256" key="7">
    <source>
        <dbReference type="ARBA" id="ARBA00022737"/>
    </source>
</evidence>
<proteinExistence type="inferred from homology"/>
<keyword evidence="20" id="KW-1185">Reference proteome</keyword>
<evidence type="ECO:0000256" key="10">
    <source>
        <dbReference type="ARBA" id="ARBA00023034"/>
    </source>
</evidence>
<comment type="subunit">
    <text evidence="3 14">Oligomeric complex that consists of at least the alpha, beta, beta', gamma, delta, epsilon and zeta subunits.</text>
</comment>
<keyword evidence="10 14" id="KW-0333">Golgi apparatus</keyword>
<name>A0AAW1R3V9_9CHLO</name>
<dbReference type="CDD" id="cd22947">
    <property type="entry name" value="Coatomer_WDAD_beta-like"/>
    <property type="match status" value="1"/>
</dbReference>
<keyword evidence="5 14" id="KW-0963">Cytoplasm</keyword>
<protein>
    <recommendedName>
        <fullName evidence="14">Coatomer subunit beta'</fullName>
    </recommendedName>
</protein>
<feature type="compositionally biased region" description="Basic and acidic residues" evidence="16">
    <location>
        <begin position="855"/>
        <end position="870"/>
    </location>
</feature>
<evidence type="ECO:0000256" key="15">
    <source>
        <dbReference type="PROSITE-ProRule" id="PRU00221"/>
    </source>
</evidence>
<dbReference type="PRINTS" id="PR00320">
    <property type="entry name" value="GPROTEINBRPT"/>
</dbReference>
<dbReference type="Proteomes" id="UP001438707">
    <property type="component" value="Unassembled WGS sequence"/>
</dbReference>
<dbReference type="PIRSF" id="PIRSF005567">
    <property type="entry name" value="Coatomer_beta'_subunit"/>
    <property type="match status" value="1"/>
</dbReference>
<feature type="compositionally biased region" description="Acidic residues" evidence="16">
    <location>
        <begin position="926"/>
        <end position="944"/>
    </location>
</feature>
<dbReference type="PROSITE" id="PS50294">
    <property type="entry name" value="WD_REPEATS_REGION"/>
    <property type="match status" value="4"/>
</dbReference>
<feature type="repeat" description="WD" evidence="15">
    <location>
        <begin position="138"/>
        <end position="172"/>
    </location>
</feature>
<dbReference type="PANTHER" id="PTHR19876:SF2">
    <property type="entry name" value="COATOMER SUBUNIT BETA"/>
    <property type="match status" value="1"/>
</dbReference>
<organism evidence="19 20">
    <name type="scientific">Apatococcus lobatus</name>
    <dbReference type="NCBI Taxonomy" id="904363"/>
    <lineage>
        <taxon>Eukaryota</taxon>
        <taxon>Viridiplantae</taxon>
        <taxon>Chlorophyta</taxon>
        <taxon>core chlorophytes</taxon>
        <taxon>Trebouxiophyceae</taxon>
        <taxon>Chlorellales</taxon>
        <taxon>Chlorellaceae</taxon>
        <taxon>Apatococcus</taxon>
    </lineage>
</organism>
<feature type="region of interest" description="Disordered" evidence="16">
    <location>
        <begin position="845"/>
        <end position="951"/>
    </location>
</feature>
<feature type="repeat" description="WD" evidence="15">
    <location>
        <begin position="225"/>
        <end position="266"/>
    </location>
</feature>
<evidence type="ECO:0000259" key="18">
    <source>
        <dbReference type="Pfam" id="PF23953"/>
    </source>
</evidence>
<accession>A0AAW1R3V9</accession>
<feature type="repeat" description="WD" evidence="15">
    <location>
        <begin position="95"/>
        <end position="127"/>
    </location>
</feature>
<evidence type="ECO:0000256" key="5">
    <source>
        <dbReference type="ARBA" id="ARBA00022490"/>
    </source>
</evidence>
<dbReference type="InterPro" id="IPR015943">
    <property type="entry name" value="WD40/YVTN_repeat-like_dom_sf"/>
</dbReference>
<dbReference type="InterPro" id="IPR016453">
    <property type="entry name" value="COPB2"/>
</dbReference>
<dbReference type="Gene3D" id="1.25.40.470">
    <property type="match status" value="1"/>
</dbReference>
<comment type="function">
    <text evidence="13 14">The coatomer is a cytosolic protein complex that binds to dilysine motifs and reversibly associates with Golgi non-clathrin-coated vesicles, which further mediate biosynthetic protein transport from the ER, via the Golgi up to the trans Golgi network. Coatomer complex is required for budding from Golgi membranes, and is essential for the retrograde Golgi-to-ER transport of dilysine-tagged proteins.</text>
</comment>
<dbReference type="InterPro" id="IPR050844">
    <property type="entry name" value="Coatomer_complex_subunit"/>
</dbReference>
<evidence type="ECO:0000256" key="14">
    <source>
        <dbReference type="PIRNR" id="PIRNR005567"/>
    </source>
</evidence>
<feature type="compositionally biased region" description="Acidic residues" evidence="16">
    <location>
        <begin position="887"/>
        <end position="917"/>
    </location>
</feature>
<feature type="repeat" description="WD" evidence="15">
    <location>
        <begin position="181"/>
        <end position="224"/>
    </location>
</feature>
<evidence type="ECO:0000256" key="9">
    <source>
        <dbReference type="ARBA" id="ARBA00022927"/>
    </source>
</evidence>
<evidence type="ECO:0000256" key="2">
    <source>
        <dbReference type="ARBA" id="ARBA00010844"/>
    </source>
</evidence>
<keyword evidence="7" id="KW-0677">Repeat</keyword>
<comment type="caution">
    <text evidence="19">The sequence shown here is derived from an EMBL/GenBank/DDBJ whole genome shotgun (WGS) entry which is preliminary data.</text>
</comment>
<keyword evidence="9 14" id="KW-0653">Protein transport</keyword>
<keyword evidence="12 14" id="KW-0968">Cytoplasmic vesicle</keyword>
<dbReference type="GO" id="GO:0006890">
    <property type="term" value="P:retrograde vesicle-mediated transport, Golgi to endoplasmic reticulum"/>
    <property type="evidence" value="ECO:0007669"/>
    <property type="project" value="TreeGrafter"/>
</dbReference>